<accession>A0A7T6AQU5</accession>
<dbReference type="InterPro" id="IPR021381">
    <property type="entry name" value="DUF3011"/>
</dbReference>
<proteinExistence type="predicted"/>
<feature type="signal peptide" evidence="1">
    <location>
        <begin position="1"/>
        <end position="24"/>
    </location>
</feature>
<protein>
    <submittedName>
        <fullName evidence="2">DUF3011 domain-containing protein</fullName>
    </submittedName>
</protein>
<feature type="chain" id="PRO_5032500498" evidence="1">
    <location>
        <begin position="25"/>
        <end position="173"/>
    </location>
</feature>
<dbReference type="Pfam" id="PF11218">
    <property type="entry name" value="DUF3011"/>
    <property type="match status" value="2"/>
</dbReference>
<sequence>MLKRVFFPIALTLLVFLSYSPASGRQLFCESIDGQSRYCRADTKGGVRLVRQLSKSDCHEGRTWGYDRRGVWVAGGCRAQFELGGTSPYPPQDRRFNEGNRFREERQHRRSQRTLTCESWGGRPNYCRAPVNRGHVQIERQLSSTRCRMGENWGWDRGGIWVKKGCRAVFSIY</sequence>
<evidence type="ECO:0000313" key="3">
    <source>
        <dbReference type="Proteomes" id="UP000596092"/>
    </source>
</evidence>
<organism evidence="2 3">
    <name type="scientific">Desulfobulbus oligotrophicus</name>
    <dbReference type="NCBI Taxonomy" id="1909699"/>
    <lineage>
        <taxon>Bacteria</taxon>
        <taxon>Pseudomonadati</taxon>
        <taxon>Thermodesulfobacteriota</taxon>
        <taxon>Desulfobulbia</taxon>
        <taxon>Desulfobulbales</taxon>
        <taxon>Desulfobulbaceae</taxon>
        <taxon>Desulfobulbus</taxon>
    </lineage>
</organism>
<evidence type="ECO:0000256" key="1">
    <source>
        <dbReference type="SAM" id="SignalP"/>
    </source>
</evidence>
<dbReference type="AlphaFoldDB" id="A0A7T6AQU5"/>
<dbReference type="Proteomes" id="UP000596092">
    <property type="component" value="Chromosome"/>
</dbReference>
<dbReference type="KEGG" id="dog:HP555_08240"/>
<dbReference type="RefSeq" id="WP_199261426.1">
    <property type="nucleotide sequence ID" value="NZ_CP054140.1"/>
</dbReference>
<keyword evidence="3" id="KW-1185">Reference proteome</keyword>
<dbReference type="EMBL" id="CP054140">
    <property type="protein sequence ID" value="QQG65855.1"/>
    <property type="molecule type" value="Genomic_DNA"/>
</dbReference>
<evidence type="ECO:0000313" key="2">
    <source>
        <dbReference type="EMBL" id="QQG65855.1"/>
    </source>
</evidence>
<name>A0A7T6AQU5_9BACT</name>
<keyword evidence="1" id="KW-0732">Signal</keyword>
<gene>
    <name evidence="2" type="ORF">HP555_08240</name>
</gene>
<reference evidence="2 3" key="1">
    <citation type="submission" date="2020-05" db="EMBL/GenBank/DDBJ databases">
        <title>Complete genome of Desulfobulbus oligotrophicus.</title>
        <authorList>
            <person name="Podar M."/>
        </authorList>
    </citation>
    <scope>NUCLEOTIDE SEQUENCE [LARGE SCALE GENOMIC DNA]</scope>
    <source>
        <strain evidence="2 3">Prop6</strain>
    </source>
</reference>